<name>A0A3G8ZLK1_9FLAO</name>
<dbReference type="Pfam" id="PF03572">
    <property type="entry name" value="Peptidase_S41"/>
    <property type="match status" value="1"/>
</dbReference>
<dbReference type="KEGG" id="eva:EIB75_05650"/>
<dbReference type="Proteomes" id="UP000272316">
    <property type="component" value="Chromosome"/>
</dbReference>
<dbReference type="GO" id="GO:0030288">
    <property type="term" value="C:outer membrane-bounded periplasmic space"/>
    <property type="evidence" value="ECO:0007669"/>
    <property type="project" value="TreeGrafter"/>
</dbReference>
<feature type="domain" description="Tail specific protease" evidence="1">
    <location>
        <begin position="262"/>
        <end position="467"/>
    </location>
</feature>
<gene>
    <name evidence="2" type="ORF">EIB75_05650</name>
</gene>
<dbReference type="InterPro" id="IPR029045">
    <property type="entry name" value="ClpP/crotonase-like_dom_sf"/>
</dbReference>
<sequence>MQILFHFLSRTQVKFSILTILLINFSNAQLQNPGFENSTNNLPDNWSIKKTESYDWKIDNSQKYQGQNSFQIIGSSNNTKTFQSFYQKIPIEEKDRRKIEISAYVKSENIDGKINLWFQVLDKDGNKINSGTTNTQENSIVINSDWTKYRLQFIIDEYTKNLKIGGLLAGSGNVWFDNFEMKVIDLSDTKPSKIASDYIEYFKNLIKTKSMFRDKIDWNIVEENIKKLSVGMETIDDTKPAIQYMMNVLKGSGDIHSFIVSKKSTEAKKTSNTKGIEPEYKLIDSKIGYIMVPGFATSNTEIGNQFASKINEMIKKLDSENEIKGWIIDLRTNTGGSIYPMILGLESLLGDGTLGYFVTKEKNVPWILEKGKFGKNEIPQTYKLKKFNSKIAILIGKKTGSAGEATVISFIGKNNVKLFGQPTAGLTSANSSFPLSDGRSLALATSFEMDRTGKEYREKINPDVFVESIPDKDLELETAKSWILE</sequence>
<dbReference type="Gene3D" id="3.90.226.10">
    <property type="entry name" value="2-enoyl-CoA Hydratase, Chain A, domain 1"/>
    <property type="match status" value="1"/>
</dbReference>
<dbReference type="GO" id="GO:0008236">
    <property type="term" value="F:serine-type peptidase activity"/>
    <property type="evidence" value="ECO:0007669"/>
    <property type="project" value="InterPro"/>
</dbReference>
<proteinExistence type="predicted"/>
<dbReference type="GO" id="GO:0004175">
    <property type="term" value="F:endopeptidase activity"/>
    <property type="evidence" value="ECO:0007669"/>
    <property type="project" value="TreeGrafter"/>
</dbReference>
<evidence type="ECO:0000313" key="3">
    <source>
        <dbReference type="Proteomes" id="UP000272316"/>
    </source>
</evidence>
<dbReference type="SUPFAM" id="SSF52096">
    <property type="entry name" value="ClpP/crotonase"/>
    <property type="match status" value="1"/>
</dbReference>
<dbReference type="AlphaFoldDB" id="A0A3G8ZLK1"/>
<dbReference type="CDD" id="cd06567">
    <property type="entry name" value="Peptidase_S41"/>
    <property type="match status" value="1"/>
</dbReference>
<organism evidence="2 3">
    <name type="scientific">Epilithonimonas vandammei</name>
    <dbReference type="NCBI Taxonomy" id="2487072"/>
    <lineage>
        <taxon>Bacteria</taxon>
        <taxon>Pseudomonadati</taxon>
        <taxon>Bacteroidota</taxon>
        <taxon>Flavobacteriia</taxon>
        <taxon>Flavobacteriales</taxon>
        <taxon>Weeksellaceae</taxon>
        <taxon>Chryseobacterium group</taxon>
        <taxon>Epilithonimonas</taxon>
    </lineage>
</organism>
<dbReference type="InterPro" id="IPR008979">
    <property type="entry name" value="Galactose-bd-like_sf"/>
</dbReference>
<protein>
    <recommendedName>
        <fullName evidence="1">Tail specific protease domain-containing protein</fullName>
    </recommendedName>
</protein>
<dbReference type="PANTHER" id="PTHR32060">
    <property type="entry name" value="TAIL-SPECIFIC PROTEASE"/>
    <property type="match status" value="1"/>
</dbReference>
<dbReference type="EMBL" id="CP034160">
    <property type="protein sequence ID" value="AZI54766.1"/>
    <property type="molecule type" value="Genomic_DNA"/>
</dbReference>
<dbReference type="RefSeq" id="WP_124986013.1">
    <property type="nucleotide sequence ID" value="NZ_CP034160.1"/>
</dbReference>
<dbReference type="GO" id="GO:0007165">
    <property type="term" value="P:signal transduction"/>
    <property type="evidence" value="ECO:0007669"/>
    <property type="project" value="TreeGrafter"/>
</dbReference>
<reference evidence="3" key="1">
    <citation type="submission" date="2018-11" db="EMBL/GenBank/DDBJ databases">
        <title>Proposal to divide the Flavobacteriaceae and reorganize its genera based on Amino Acid Identity values calculated from whole genome sequences.</title>
        <authorList>
            <person name="Nicholson A.C."/>
            <person name="Gulvik C.A."/>
            <person name="Whitney A.M."/>
            <person name="Sheth M."/>
            <person name="Batra D."/>
            <person name="Pryor J."/>
            <person name="Bernardet J.-F."/>
            <person name="Hugo C."/>
            <person name="Kampfer P."/>
            <person name="Newman J.D."/>
            <person name="McQuiston J.R."/>
        </authorList>
    </citation>
    <scope>NUCLEOTIDE SEQUENCE [LARGE SCALE GENOMIC DNA]</scope>
    <source>
        <strain evidence="3">H6466</strain>
    </source>
</reference>
<dbReference type="SUPFAM" id="SSF49785">
    <property type="entry name" value="Galactose-binding domain-like"/>
    <property type="match status" value="1"/>
</dbReference>
<evidence type="ECO:0000259" key="1">
    <source>
        <dbReference type="SMART" id="SM00245"/>
    </source>
</evidence>
<accession>A0A3G8ZLK1</accession>
<dbReference type="SMART" id="SM00245">
    <property type="entry name" value="TSPc"/>
    <property type="match status" value="1"/>
</dbReference>
<dbReference type="PANTHER" id="PTHR32060:SF30">
    <property type="entry name" value="CARBOXY-TERMINAL PROCESSING PROTEASE CTPA"/>
    <property type="match status" value="1"/>
</dbReference>
<evidence type="ECO:0000313" key="2">
    <source>
        <dbReference type="EMBL" id="AZI54766.1"/>
    </source>
</evidence>
<dbReference type="InterPro" id="IPR005151">
    <property type="entry name" value="Tail-specific_protease"/>
</dbReference>
<dbReference type="GO" id="GO:0006508">
    <property type="term" value="P:proteolysis"/>
    <property type="evidence" value="ECO:0007669"/>
    <property type="project" value="InterPro"/>
</dbReference>
<dbReference type="Gene3D" id="2.60.120.260">
    <property type="entry name" value="Galactose-binding domain-like"/>
    <property type="match status" value="1"/>
</dbReference>